<keyword evidence="2" id="KW-0031">Aminopeptidase</keyword>
<dbReference type="GO" id="GO:0016020">
    <property type="term" value="C:membrane"/>
    <property type="evidence" value="ECO:0007669"/>
    <property type="project" value="TreeGrafter"/>
</dbReference>
<dbReference type="InterPro" id="IPR000073">
    <property type="entry name" value="AB_hydrolase_1"/>
</dbReference>
<dbReference type="GO" id="GO:0004177">
    <property type="term" value="F:aminopeptidase activity"/>
    <property type="evidence" value="ECO:0007669"/>
    <property type="project" value="UniProtKB-KW"/>
</dbReference>
<keyword evidence="2" id="KW-0645">Protease</keyword>
<dbReference type="EC" id="3.4.11.5" evidence="2"/>
<dbReference type="AlphaFoldDB" id="A0A128F749"/>
<accession>A0A128F749</accession>
<dbReference type="InterPro" id="IPR050266">
    <property type="entry name" value="AB_hydrolase_sf"/>
</dbReference>
<dbReference type="STRING" id="1796497.GCE9029_03334"/>
<name>A0A128F749_9GAMM</name>
<dbReference type="PANTHER" id="PTHR43798:SF33">
    <property type="entry name" value="HYDROLASE, PUTATIVE (AFU_ORTHOLOGUE AFUA_2G14860)-RELATED"/>
    <property type="match status" value="1"/>
</dbReference>
<dbReference type="InterPro" id="IPR029058">
    <property type="entry name" value="AB_hydrolase_fold"/>
</dbReference>
<keyword evidence="3" id="KW-1185">Reference proteome</keyword>
<dbReference type="Gene3D" id="3.40.50.1820">
    <property type="entry name" value="alpha/beta hydrolase"/>
    <property type="match status" value="1"/>
</dbReference>
<evidence type="ECO:0000259" key="1">
    <source>
        <dbReference type="Pfam" id="PF00561"/>
    </source>
</evidence>
<dbReference type="PANTHER" id="PTHR43798">
    <property type="entry name" value="MONOACYLGLYCEROL LIPASE"/>
    <property type="match status" value="1"/>
</dbReference>
<feature type="domain" description="AB hydrolase-1" evidence="1">
    <location>
        <begin position="44"/>
        <end position="281"/>
    </location>
</feature>
<gene>
    <name evidence="2" type="primary">pepIP</name>
    <name evidence="2" type="ORF">GCE9029_03334</name>
</gene>
<dbReference type="Proteomes" id="UP000071641">
    <property type="component" value="Unassembled WGS sequence"/>
</dbReference>
<organism evidence="2 3">
    <name type="scientific">Grimontia celer</name>
    <dbReference type="NCBI Taxonomy" id="1796497"/>
    <lineage>
        <taxon>Bacteria</taxon>
        <taxon>Pseudomonadati</taxon>
        <taxon>Pseudomonadota</taxon>
        <taxon>Gammaproteobacteria</taxon>
        <taxon>Vibrionales</taxon>
        <taxon>Vibrionaceae</taxon>
        <taxon>Grimontia</taxon>
    </lineage>
</organism>
<evidence type="ECO:0000313" key="2">
    <source>
        <dbReference type="EMBL" id="CZF82609.1"/>
    </source>
</evidence>
<sequence length="311" mass="35786">MVYSADFRGSRRENQTMSEMLHQYPIINGREIHVRAWNPEGGETVICWHGLARNSIDFVELGDELASRGYRVLAPDTLGRGLSQWAENPKTEYSYANYIDMAVKLMDFYCCDKVHWVGTSMGGLIGMLIASSPDFGARISTLVLNDIGPEVPQDALERIVNYVQKPIAFRRYNEINQYLQTLYQPFGPHTCEQWHTMISASVRRLENGDYTTHYDPDILAQYDPNSPPMNLWRHFGNLDLPLMLMHGLHSDVLTKDIVKRMRDEQPDMAVNYYLGCGHAPNLFYKSYRHDVEHFIEAHPIERVVSQKRNAG</sequence>
<reference evidence="3" key="1">
    <citation type="submission" date="2016-02" db="EMBL/GenBank/DDBJ databases">
        <authorList>
            <person name="Rodrigo-Torres Lidia"/>
            <person name="Arahal R.David."/>
        </authorList>
    </citation>
    <scope>NUCLEOTIDE SEQUENCE [LARGE SCALE GENOMIC DNA]</scope>
    <source>
        <strain evidence="3">CECT 9029</strain>
    </source>
</reference>
<evidence type="ECO:0000313" key="3">
    <source>
        <dbReference type="Proteomes" id="UP000071641"/>
    </source>
</evidence>
<dbReference type="EMBL" id="FIZX01000002">
    <property type="protein sequence ID" value="CZF82609.1"/>
    <property type="molecule type" value="Genomic_DNA"/>
</dbReference>
<dbReference type="SUPFAM" id="SSF53474">
    <property type="entry name" value="alpha/beta-Hydrolases"/>
    <property type="match status" value="1"/>
</dbReference>
<protein>
    <submittedName>
        <fullName evidence="2">Proline iminopeptidase</fullName>
        <ecNumber evidence="2">3.4.11.5</ecNumber>
    </submittedName>
</protein>
<dbReference type="Pfam" id="PF00561">
    <property type="entry name" value="Abhydrolase_1"/>
    <property type="match status" value="1"/>
</dbReference>
<keyword evidence="2" id="KW-0378">Hydrolase</keyword>
<proteinExistence type="predicted"/>